<name>A0A8C3JT45_9CHAR</name>
<dbReference type="Gene3D" id="2.60.220.50">
    <property type="match status" value="1"/>
</dbReference>
<evidence type="ECO:0000256" key="3">
    <source>
        <dbReference type="ARBA" id="ARBA00022729"/>
    </source>
</evidence>
<dbReference type="InterPro" id="IPR038081">
    <property type="entry name" value="CalX-like_sf"/>
</dbReference>
<organism evidence="11 12">
    <name type="scientific">Calidris pygmaea</name>
    <name type="common">Spoon-billed sandpiper</name>
    <dbReference type="NCBI Taxonomy" id="425635"/>
    <lineage>
        <taxon>Eukaryota</taxon>
        <taxon>Metazoa</taxon>
        <taxon>Chordata</taxon>
        <taxon>Craniata</taxon>
        <taxon>Vertebrata</taxon>
        <taxon>Euteleostomi</taxon>
        <taxon>Archelosauria</taxon>
        <taxon>Archosauria</taxon>
        <taxon>Dinosauria</taxon>
        <taxon>Saurischia</taxon>
        <taxon>Theropoda</taxon>
        <taxon>Coelurosauria</taxon>
        <taxon>Aves</taxon>
        <taxon>Neognathae</taxon>
        <taxon>Neoaves</taxon>
        <taxon>Charadriiformes</taxon>
        <taxon>Scolopacidae</taxon>
        <taxon>Calidris</taxon>
    </lineage>
</organism>
<dbReference type="InterPro" id="IPR026919">
    <property type="entry name" value="ADGRV1"/>
</dbReference>
<dbReference type="Pfam" id="PF03160">
    <property type="entry name" value="Calx-beta"/>
    <property type="match status" value="4"/>
</dbReference>
<feature type="domain" description="GAIN-B" evidence="10">
    <location>
        <begin position="657"/>
        <end position="816"/>
    </location>
</feature>
<keyword evidence="12" id="KW-1185">Reference proteome</keyword>
<dbReference type="GO" id="GO:0004930">
    <property type="term" value="F:G protein-coupled receptor activity"/>
    <property type="evidence" value="ECO:0007669"/>
    <property type="project" value="InterPro"/>
</dbReference>
<dbReference type="AlphaFoldDB" id="A0A8C3JT45"/>
<dbReference type="GO" id="GO:0032420">
    <property type="term" value="C:stereocilium"/>
    <property type="evidence" value="ECO:0007669"/>
    <property type="project" value="TreeGrafter"/>
</dbReference>
<keyword evidence="8" id="KW-1015">Disulfide bond</keyword>
<evidence type="ECO:0000256" key="9">
    <source>
        <dbReference type="SAM" id="Phobius"/>
    </source>
</evidence>
<proteinExistence type="predicted"/>
<dbReference type="PROSITE" id="PS50221">
    <property type="entry name" value="GAIN_B"/>
    <property type="match status" value="1"/>
</dbReference>
<dbReference type="InterPro" id="IPR046338">
    <property type="entry name" value="GAIN_dom_sf"/>
</dbReference>
<evidence type="ECO:0000256" key="7">
    <source>
        <dbReference type="ARBA" id="ARBA00023136"/>
    </source>
</evidence>
<dbReference type="GO" id="GO:0016020">
    <property type="term" value="C:membrane"/>
    <property type="evidence" value="ECO:0007669"/>
    <property type="project" value="UniProtKB-SubCell"/>
</dbReference>
<evidence type="ECO:0000256" key="4">
    <source>
        <dbReference type="ARBA" id="ARBA00022737"/>
    </source>
</evidence>
<evidence type="ECO:0000256" key="8">
    <source>
        <dbReference type="ARBA" id="ARBA00023157"/>
    </source>
</evidence>
<dbReference type="InterPro" id="IPR000203">
    <property type="entry name" value="GPS"/>
</dbReference>
<keyword evidence="4" id="KW-0677">Repeat</keyword>
<keyword evidence="3" id="KW-0732">Signal</keyword>
<evidence type="ECO:0000256" key="6">
    <source>
        <dbReference type="ARBA" id="ARBA00022989"/>
    </source>
</evidence>
<evidence type="ECO:0000259" key="10">
    <source>
        <dbReference type="PROSITE" id="PS50221"/>
    </source>
</evidence>
<evidence type="ECO:0000313" key="12">
    <source>
        <dbReference type="Proteomes" id="UP000694419"/>
    </source>
</evidence>
<dbReference type="SUPFAM" id="SSF141072">
    <property type="entry name" value="CalX-like"/>
    <property type="match status" value="4"/>
</dbReference>
<accession>A0A8C3JT45</accession>
<dbReference type="FunFam" id="2.60.40.2030:FF:000046">
    <property type="entry name" value="Adhesion G protein-coupled receptor V1"/>
    <property type="match status" value="1"/>
</dbReference>
<dbReference type="Proteomes" id="UP000694419">
    <property type="component" value="Unplaced"/>
</dbReference>
<dbReference type="GO" id="GO:0001965">
    <property type="term" value="F:G-protein alpha-subunit binding"/>
    <property type="evidence" value="ECO:0007669"/>
    <property type="project" value="TreeGrafter"/>
</dbReference>
<keyword evidence="5" id="KW-0106">Calcium</keyword>
<evidence type="ECO:0000313" key="11">
    <source>
        <dbReference type="Ensembl" id="ENSCPGP00000012720.1"/>
    </source>
</evidence>
<evidence type="ECO:0000256" key="2">
    <source>
        <dbReference type="ARBA" id="ARBA00022692"/>
    </source>
</evidence>
<reference evidence="11" key="1">
    <citation type="submission" date="2025-08" db="UniProtKB">
        <authorList>
            <consortium name="Ensembl"/>
        </authorList>
    </citation>
    <scope>IDENTIFICATION</scope>
</reference>
<dbReference type="GO" id="GO:0005737">
    <property type="term" value="C:cytoplasm"/>
    <property type="evidence" value="ECO:0007669"/>
    <property type="project" value="TreeGrafter"/>
</dbReference>
<dbReference type="GO" id="GO:0007601">
    <property type="term" value="P:visual perception"/>
    <property type="evidence" value="ECO:0007669"/>
    <property type="project" value="TreeGrafter"/>
</dbReference>
<keyword evidence="7 9" id="KW-0472">Membrane</keyword>
<dbReference type="GO" id="GO:0010855">
    <property type="term" value="F:adenylate cyclase inhibitor activity"/>
    <property type="evidence" value="ECO:0007669"/>
    <property type="project" value="TreeGrafter"/>
</dbReference>
<dbReference type="PANTHER" id="PTHR46682:SF1">
    <property type="entry name" value="ADHESION G-PROTEIN COUPLED RECEPTOR V1"/>
    <property type="match status" value="1"/>
</dbReference>
<dbReference type="GO" id="GO:0007605">
    <property type="term" value="P:sensory perception of sound"/>
    <property type="evidence" value="ECO:0007669"/>
    <property type="project" value="TreeGrafter"/>
</dbReference>
<keyword evidence="2 9" id="KW-0812">Transmembrane</keyword>
<evidence type="ECO:0000256" key="1">
    <source>
        <dbReference type="ARBA" id="ARBA00004370"/>
    </source>
</evidence>
<sequence>MGIFQFALNSRSVSVEENVQAVTLHVQRLFGFQSNLTKLTYQTIPGSAKPLEDFIPIYNGELLFLRFQTNAVIEISIIDDTVSEMEEFFFVNLTSVEVLDVQPVSPDWSPRLNPAFSVATVNILTNDILHGILSLGPEFVYVEEDANNGTPNTAILHIRRTKGFTGDIEVTVKTFGGFSAQSGRDLYPFGNVYEKPNFTWAMEGEDFEEQSVSLTLLDGEREGKVSIKIFDDDEPEGQELFYVFLSDPEGGAQIVEGKDEYGFSSFATVIIAGSDLQNGILGFIPEVQSGLALDEDSENREVLLIVARQPNRAFEDVKIFWRVTFNKTAVVLLKDGMNLEKELVSVVGATTCMAGQTVCNISIEIKPDNVPEFETHFFVELYAVSTGAALNNSARFAFITVLESDAPRGLVYFSVGSRFAVAHKKTTLISLQVLRDSSTSITTVVTYSMQELQKPEPIGRTFISPAVAGQDFARSEGLLTFEPGQRNTFLDVTLTPKTGSLNPFPKRFQVVLSNPTGGARVDDMYGIANVTIVSEVDSLPVWGLIDQLHQPLDDTILHRVLQNLNAKVATEITEEQLTAVTHIIDKVTDVGEKQLLTDKSRSLFYEILCALASPKREDTRGYSLLAAVTEKFAFSLLTGIMCGSPGERGKNILDSCPYIAIMAHNWFPQQINGHRFDGKDGDSIQVPEHLLEVSVVLSPPQEENCESVQFTEYSSQQWFLTGDKELALKNKVFSMSLKGRSSHPLKDNNEVIYRIYATGSRIVPQKSLCLLWNQAAESWLSDSGFCKVVDDTSDYVECSCSHMSVYAVYAQTDNLSSYNEAFFSSGFICISGFTLAIISHLFCTRCAMFAAKLLTHMMVACLGTQVRKKAEISLYFPFPCLHGHVWTELLLFSTM</sequence>
<dbReference type="Ensembl" id="ENSCPGT00000013945.1">
    <property type="protein sequence ID" value="ENSCPGP00000012720.1"/>
    <property type="gene ID" value="ENSCPGG00000009030.1"/>
</dbReference>
<feature type="transmembrane region" description="Helical" evidence="9">
    <location>
        <begin position="821"/>
        <end position="843"/>
    </location>
</feature>
<dbReference type="FunFam" id="2.60.220.50:FF:000020">
    <property type="entry name" value="Adhesion G-protein coupled receptor V1"/>
    <property type="match status" value="1"/>
</dbReference>
<dbReference type="InterPro" id="IPR057244">
    <property type="entry name" value="GAIN_B"/>
</dbReference>
<dbReference type="SMART" id="SM00303">
    <property type="entry name" value="GPS"/>
    <property type="match status" value="1"/>
</dbReference>
<dbReference type="PANTHER" id="PTHR46682">
    <property type="entry name" value="ADHESION G-PROTEIN COUPLED RECEPTOR V1"/>
    <property type="match status" value="1"/>
</dbReference>
<protein>
    <recommendedName>
        <fullName evidence="10">GAIN-B domain-containing protein</fullName>
    </recommendedName>
</protein>
<dbReference type="GO" id="GO:0071277">
    <property type="term" value="P:cellular response to calcium ion"/>
    <property type="evidence" value="ECO:0007669"/>
    <property type="project" value="TreeGrafter"/>
</dbReference>
<comment type="subcellular location">
    <subcellularLocation>
        <location evidence="1">Membrane</location>
    </subcellularLocation>
</comment>
<evidence type="ECO:0000256" key="5">
    <source>
        <dbReference type="ARBA" id="ARBA00022837"/>
    </source>
</evidence>
<dbReference type="Gene3D" id="2.60.40.2030">
    <property type="match status" value="4"/>
</dbReference>
<keyword evidence="6 9" id="KW-1133">Transmembrane helix</keyword>
<reference evidence="11" key="2">
    <citation type="submission" date="2025-09" db="UniProtKB">
        <authorList>
            <consortium name="Ensembl"/>
        </authorList>
    </citation>
    <scope>IDENTIFICATION</scope>
</reference>
<dbReference type="InterPro" id="IPR003644">
    <property type="entry name" value="Calx_beta"/>
</dbReference>